<dbReference type="HOGENOM" id="CLU_3017287_0_0_1"/>
<organism evidence="1 3">
    <name type="scientific">Medicago truncatula</name>
    <name type="common">Barrel medic</name>
    <name type="synonym">Medicago tribuloides</name>
    <dbReference type="NCBI Taxonomy" id="3880"/>
    <lineage>
        <taxon>Eukaryota</taxon>
        <taxon>Viridiplantae</taxon>
        <taxon>Streptophyta</taxon>
        <taxon>Embryophyta</taxon>
        <taxon>Tracheophyta</taxon>
        <taxon>Spermatophyta</taxon>
        <taxon>Magnoliopsida</taxon>
        <taxon>eudicotyledons</taxon>
        <taxon>Gunneridae</taxon>
        <taxon>Pentapetalae</taxon>
        <taxon>rosids</taxon>
        <taxon>fabids</taxon>
        <taxon>Fabales</taxon>
        <taxon>Fabaceae</taxon>
        <taxon>Papilionoideae</taxon>
        <taxon>50 kb inversion clade</taxon>
        <taxon>NPAAA clade</taxon>
        <taxon>Hologalegina</taxon>
        <taxon>IRL clade</taxon>
        <taxon>Trifolieae</taxon>
        <taxon>Medicago</taxon>
    </lineage>
</organism>
<reference evidence="1 3" key="2">
    <citation type="journal article" date="2014" name="BMC Genomics">
        <title>An improved genome release (version Mt4.0) for the model legume Medicago truncatula.</title>
        <authorList>
            <person name="Tang H."/>
            <person name="Krishnakumar V."/>
            <person name="Bidwell S."/>
            <person name="Rosen B."/>
            <person name="Chan A."/>
            <person name="Zhou S."/>
            <person name="Gentzbittel L."/>
            <person name="Childs K.L."/>
            <person name="Yandell M."/>
            <person name="Gundlach H."/>
            <person name="Mayer K.F."/>
            <person name="Schwartz D.C."/>
            <person name="Town C.D."/>
        </authorList>
    </citation>
    <scope>GENOME REANNOTATION</scope>
    <source>
        <strain evidence="2 3">cv. Jemalong A17</strain>
    </source>
</reference>
<dbReference type="AntiFam" id="ANF00011">
    <property type="entry name" value="tRNA translation"/>
</dbReference>
<dbReference type="EMBL" id="CM001221">
    <property type="protein sequence ID" value="AES94033.1"/>
    <property type="molecule type" value="Genomic_DNA"/>
</dbReference>
<reference evidence="2" key="3">
    <citation type="submission" date="2015-04" db="UniProtKB">
        <authorList>
            <consortium name="EnsemblPlants"/>
        </authorList>
    </citation>
    <scope>IDENTIFICATION</scope>
    <source>
        <strain evidence="2">cv. Jemalong A17</strain>
    </source>
</reference>
<name>G7KC17_MEDTR</name>
<sequence>MQTCPHAGSNYGPPVYKTGALPLSYKVIPFNSKNERGLNLASSSIVLVAEGRGTRL</sequence>
<evidence type="ECO:0000313" key="3">
    <source>
        <dbReference type="Proteomes" id="UP000002051"/>
    </source>
</evidence>
<proteinExistence type="predicted"/>
<dbReference type="EnsemblPlants" id="AES94033">
    <property type="protein sequence ID" value="AES94033"/>
    <property type="gene ID" value="MTR_5g010130"/>
</dbReference>
<dbReference type="PaxDb" id="3880-AES94033"/>
<gene>
    <name evidence="1" type="ordered locus">MTR_5g010130</name>
</gene>
<evidence type="ECO:0000313" key="2">
    <source>
        <dbReference type="EnsemblPlants" id="AES94033"/>
    </source>
</evidence>
<keyword evidence="3" id="KW-1185">Reference proteome</keyword>
<accession>G7KC17</accession>
<reference evidence="1 3" key="1">
    <citation type="journal article" date="2011" name="Nature">
        <title>The Medicago genome provides insight into the evolution of rhizobial symbioses.</title>
        <authorList>
            <person name="Young N.D."/>
            <person name="Debelle F."/>
            <person name="Oldroyd G.E."/>
            <person name="Geurts R."/>
            <person name="Cannon S.B."/>
            <person name="Udvardi M.K."/>
            <person name="Benedito V.A."/>
            <person name="Mayer K.F."/>
            <person name="Gouzy J."/>
            <person name="Schoof H."/>
            <person name="Van de Peer Y."/>
            <person name="Proost S."/>
            <person name="Cook D.R."/>
            <person name="Meyers B.C."/>
            <person name="Spannagl M."/>
            <person name="Cheung F."/>
            <person name="De Mita S."/>
            <person name="Krishnakumar V."/>
            <person name="Gundlach H."/>
            <person name="Zhou S."/>
            <person name="Mudge J."/>
            <person name="Bharti A.K."/>
            <person name="Murray J.D."/>
            <person name="Naoumkina M.A."/>
            <person name="Rosen B."/>
            <person name="Silverstein K.A."/>
            <person name="Tang H."/>
            <person name="Rombauts S."/>
            <person name="Zhao P.X."/>
            <person name="Zhou P."/>
            <person name="Barbe V."/>
            <person name="Bardou P."/>
            <person name="Bechner M."/>
            <person name="Bellec A."/>
            <person name="Berger A."/>
            <person name="Berges H."/>
            <person name="Bidwell S."/>
            <person name="Bisseling T."/>
            <person name="Choisne N."/>
            <person name="Couloux A."/>
            <person name="Denny R."/>
            <person name="Deshpande S."/>
            <person name="Dai X."/>
            <person name="Doyle J.J."/>
            <person name="Dudez A.M."/>
            <person name="Farmer A.D."/>
            <person name="Fouteau S."/>
            <person name="Franken C."/>
            <person name="Gibelin C."/>
            <person name="Gish J."/>
            <person name="Goldstein S."/>
            <person name="Gonzalez A.J."/>
            <person name="Green P.J."/>
            <person name="Hallab A."/>
            <person name="Hartog M."/>
            <person name="Hua A."/>
            <person name="Humphray S.J."/>
            <person name="Jeong D.H."/>
            <person name="Jing Y."/>
            <person name="Jocker A."/>
            <person name="Kenton S.M."/>
            <person name="Kim D.J."/>
            <person name="Klee K."/>
            <person name="Lai H."/>
            <person name="Lang C."/>
            <person name="Lin S."/>
            <person name="Macmil S.L."/>
            <person name="Magdelenat G."/>
            <person name="Matthews L."/>
            <person name="McCorrison J."/>
            <person name="Monaghan E.L."/>
            <person name="Mun J.H."/>
            <person name="Najar F.Z."/>
            <person name="Nicholson C."/>
            <person name="Noirot C."/>
            <person name="O'Bleness M."/>
            <person name="Paule C.R."/>
            <person name="Poulain J."/>
            <person name="Prion F."/>
            <person name="Qin B."/>
            <person name="Qu C."/>
            <person name="Retzel E.F."/>
            <person name="Riddle C."/>
            <person name="Sallet E."/>
            <person name="Samain S."/>
            <person name="Samson N."/>
            <person name="Sanders I."/>
            <person name="Saurat O."/>
            <person name="Scarpelli C."/>
            <person name="Schiex T."/>
            <person name="Segurens B."/>
            <person name="Severin A.J."/>
            <person name="Sherrier D.J."/>
            <person name="Shi R."/>
            <person name="Sims S."/>
            <person name="Singer S.R."/>
            <person name="Sinharoy S."/>
            <person name="Sterck L."/>
            <person name="Viollet A."/>
            <person name="Wang B.B."/>
            <person name="Wang K."/>
            <person name="Wang M."/>
            <person name="Wang X."/>
            <person name="Warfsmann J."/>
            <person name="Weissenbach J."/>
            <person name="White D.D."/>
            <person name="White J.D."/>
            <person name="Wiley G.B."/>
            <person name="Wincker P."/>
            <person name="Xing Y."/>
            <person name="Yang L."/>
            <person name="Yao Z."/>
            <person name="Ying F."/>
            <person name="Zhai J."/>
            <person name="Zhou L."/>
            <person name="Zuber A."/>
            <person name="Denarie J."/>
            <person name="Dixon R.A."/>
            <person name="May G.D."/>
            <person name="Schwartz D.C."/>
            <person name="Rogers J."/>
            <person name="Quetier F."/>
            <person name="Town C.D."/>
            <person name="Roe B.A."/>
        </authorList>
    </citation>
    <scope>NUCLEOTIDE SEQUENCE [LARGE SCALE GENOMIC DNA]</scope>
    <source>
        <strain evidence="1">A17</strain>
        <strain evidence="2 3">cv. Jemalong A17</strain>
    </source>
</reference>
<dbReference type="Proteomes" id="UP000002051">
    <property type="component" value="Chromosome 5"/>
</dbReference>
<protein>
    <submittedName>
        <fullName evidence="1 2">Uncharacterized protein</fullName>
    </submittedName>
</protein>
<evidence type="ECO:0000313" key="1">
    <source>
        <dbReference type="EMBL" id="AES94033.1"/>
    </source>
</evidence>
<dbReference type="AlphaFoldDB" id="G7KC17"/>